<dbReference type="Proteomes" id="UP000547209">
    <property type="component" value="Unassembled WGS sequence"/>
</dbReference>
<feature type="compositionally biased region" description="Basic and acidic residues" evidence="1">
    <location>
        <begin position="57"/>
        <end position="69"/>
    </location>
</feature>
<accession>A0A7X0VGD7</accession>
<organism evidence="2 3">
    <name type="scientific">Cohnella nanjingensis</name>
    <dbReference type="NCBI Taxonomy" id="1387779"/>
    <lineage>
        <taxon>Bacteria</taxon>
        <taxon>Bacillati</taxon>
        <taxon>Bacillota</taxon>
        <taxon>Bacilli</taxon>
        <taxon>Bacillales</taxon>
        <taxon>Paenibacillaceae</taxon>
        <taxon>Cohnella</taxon>
    </lineage>
</organism>
<gene>
    <name evidence="2" type="ORF">H7C19_20150</name>
</gene>
<name>A0A7X0VGD7_9BACL</name>
<feature type="compositionally biased region" description="Polar residues" evidence="1">
    <location>
        <begin position="70"/>
        <end position="80"/>
    </location>
</feature>
<feature type="region of interest" description="Disordered" evidence="1">
    <location>
        <begin position="57"/>
        <end position="81"/>
    </location>
</feature>
<evidence type="ECO:0000313" key="2">
    <source>
        <dbReference type="EMBL" id="MBB6672997.1"/>
    </source>
</evidence>
<comment type="caution">
    <text evidence="2">The sequence shown here is derived from an EMBL/GenBank/DDBJ whole genome shotgun (WGS) entry which is preliminary data.</text>
</comment>
<evidence type="ECO:0000256" key="1">
    <source>
        <dbReference type="SAM" id="MobiDB-lite"/>
    </source>
</evidence>
<reference evidence="2 3" key="1">
    <citation type="submission" date="2020-08" db="EMBL/GenBank/DDBJ databases">
        <title>Cohnella phylogeny.</title>
        <authorList>
            <person name="Dunlap C."/>
        </authorList>
    </citation>
    <scope>NUCLEOTIDE SEQUENCE [LARGE SCALE GENOMIC DNA]</scope>
    <source>
        <strain evidence="2 3">DSM 28246</strain>
    </source>
</reference>
<evidence type="ECO:0000313" key="3">
    <source>
        <dbReference type="Proteomes" id="UP000547209"/>
    </source>
</evidence>
<protein>
    <submittedName>
        <fullName evidence="2">Uncharacterized protein</fullName>
    </submittedName>
</protein>
<dbReference type="AlphaFoldDB" id="A0A7X0VGD7"/>
<keyword evidence="3" id="KW-1185">Reference proteome</keyword>
<dbReference type="RefSeq" id="WP_185670844.1">
    <property type="nucleotide sequence ID" value="NZ_JACJVP010000032.1"/>
</dbReference>
<sequence>MPYNLFEVPQVNGLDELNAAHRELNLAWQQFDQSPPDPALIDAAIFRINSAERRYSAIKSNHRDSRSPRSNETLTTTSRGWHQWLKRKSNPFSNLGTK</sequence>
<dbReference type="EMBL" id="JACJVP010000032">
    <property type="protein sequence ID" value="MBB6672997.1"/>
    <property type="molecule type" value="Genomic_DNA"/>
</dbReference>
<proteinExistence type="predicted"/>